<sequence length="146" mass="15770">MALSAIAGRMPPCFYGVAAALKRRVLPLESGTAATPPTLLVVQICRRISPDRRAAVSAHELMAAVRRDRALACLLFPAPEVRGILASEERAADAVDAVFREVAEGGHRARMSDLAAYLDSQRYLRLCEQIIDRSSALEPRRAGSSA</sequence>
<keyword evidence="2" id="KW-1185">Reference proteome</keyword>
<evidence type="ECO:0000313" key="2">
    <source>
        <dbReference type="Proteomes" id="UP001189429"/>
    </source>
</evidence>
<name>A0ABN9W190_9DINO</name>
<reference evidence="1" key="1">
    <citation type="submission" date="2023-10" db="EMBL/GenBank/DDBJ databases">
        <authorList>
            <person name="Chen Y."/>
            <person name="Shah S."/>
            <person name="Dougan E. K."/>
            <person name="Thang M."/>
            <person name="Chan C."/>
        </authorList>
    </citation>
    <scope>NUCLEOTIDE SEQUENCE [LARGE SCALE GENOMIC DNA]</scope>
</reference>
<comment type="caution">
    <text evidence="1">The sequence shown here is derived from an EMBL/GenBank/DDBJ whole genome shotgun (WGS) entry which is preliminary data.</text>
</comment>
<gene>
    <name evidence="1" type="ORF">PCOR1329_LOCUS62745</name>
</gene>
<protein>
    <submittedName>
        <fullName evidence="1">Uncharacterized protein</fullName>
    </submittedName>
</protein>
<dbReference type="EMBL" id="CAUYUJ010017937">
    <property type="protein sequence ID" value="CAK0879272.1"/>
    <property type="molecule type" value="Genomic_DNA"/>
</dbReference>
<organism evidence="1 2">
    <name type="scientific">Prorocentrum cordatum</name>
    <dbReference type="NCBI Taxonomy" id="2364126"/>
    <lineage>
        <taxon>Eukaryota</taxon>
        <taxon>Sar</taxon>
        <taxon>Alveolata</taxon>
        <taxon>Dinophyceae</taxon>
        <taxon>Prorocentrales</taxon>
        <taxon>Prorocentraceae</taxon>
        <taxon>Prorocentrum</taxon>
    </lineage>
</organism>
<accession>A0ABN9W190</accession>
<dbReference type="Proteomes" id="UP001189429">
    <property type="component" value="Unassembled WGS sequence"/>
</dbReference>
<evidence type="ECO:0000313" key="1">
    <source>
        <dbReference type="EMBL" id="CAK0879272.1"/>
    </source>
</evidence>
<proteinExistence type="predicted"/>